<name>A0A6A1VLZ3_9ROSI</name>
<dbReference type="GO" id="GO:0003677">
    <property type="term" value="F:DNA binding"/>
    <property type="evidence" value="ECO:0007669"/>
    <property type="project" value="InterPro"/>
</dbReference>
<dbReference type="AlphaFoldDB" id="A0A6A1VLZ3"/>
<keyword evidence="3" id="KW-0732">Signal</keyword>
<dbReference type="GO" id="GO:0071163">
    <property type="term" value="P:DNA replication preinitiation complex assembly"/>
    <property type="evidence" value="ECO:0007669"/>
    <property type="project" value="InterPro"/>
</dbReference>
<keyword evidence="6" id="KW-1185">Reference proteome</keyword>
<keyword evidence="2" id="KW-0131">Cell cycle</keyword>
<dbReference type="GO" id="GO:0030174">
    <property type="term" value="P:regulation of DNA-templated DNA replication initiation"/>
    <property type="evidence" value="ECO:0007669"/>
    <property type="project" value="InterPro"/>
</dbReference>
<feature type="domain" description="DNA replication factor Cdt1 C-terminal" evidence="4">
    <location>
        <begin position="94"/>
        <end position="183"/>
    </location>
</feature>
<dbReference type="InterPro" id="IPR032054">
    <property type="entry name" value="Cdt1_C"/>
</dbReference>
<gene>
    <name evidence="5" type="ORF">CJ030_MR5G021865</name>
</gene>
<dbReference type="Pfam" id="PF16679">
    <property type="entry name" value="CDT1_C"/>
    <property type="match status" value="1"/>
</dbReference>
<dbReference type="GO" id="GO:0070182">
    <property type="term" value="F:DNA polymerase binding"/>
    <property type="evidence" value="ECO:0007669"/>
    <property type="project" value="TreeGrafter"/>
</dbReference>
<dbReference type="Proteomes" id="UP000516437">
    <property type="component" value="Chromosome 5"/>
</dbReference>
<comment type="caution">
    <text evidence="5">The sequence shown here is derived from an EMBL/GenBank/DDBJ whole genome shotgun (WGS) entry which is preliminary data.</text>
</comment>
<comment type="similarity">
    <text evidence="1">Belongs to the Cdt1 family.</text>
</comment>
<dbReference type="Gene3D" id="1.10.10.1420">
    <property type="entry name" value="DNA replication factor Cdt1, C-terminal WH domain"/>
    <property type="match status" value="1"/>
</dbReference>
<evidence type="ECO:0000313" key="5">
    <source>
        <dbReference type="EMBL" id="KAB1213733.1"/>
    </source>
</evidence>
<dbReference type="PANTHER" id="PTHR28637:SF1">
    <property type="entry name" value="DNA REPLICATION FACTOR CDT1"/>
    <property type="match status" value="1"/>
</dbReference>
<evidence type="ECO:0000259" key="4">
    <source>
        <dbReference type="Pfam" id="PF16679"/>
    </source>
</evidence>
<dbReference type="GO" id="GO:0005634">
    <property type="term" value="C:nucleus"/>
    <property type="evidence" value="ECO:0007669"/>
    <property type="project" value="TreeGrafter"/>
</dbReference>
<accession>A0A6A1VLZ3</accession>
<evidence type="ECO:0000256" key="1">
    <source>
        <dbReference type="ARBA" id="ARBA00008356"/>
    </source>
</evidence>
<dbReference type="PANTHER" id="PTHR28637">
    <property type="entry name" value="DNA REPLICATION FACTOR CDT1"/>
    <property type="match status" value="1"/>
</dbReference>
<dbReference type="OrthoDB" id="341730at2759"/>
<dbReference type="GO" id="GO:0000278">
    <property type="term" value="P:mitotic cell cycle"/>
    <property type="evidence" value="ECO:0007669"/>
    <property type="project" value="TreeGrafter"/>
</dbReference>
<evidence type="ECO:0000256" key="3">
    <source>
        <dbReference type="SAM" id="SignalP"/>
    </source>
</evidence>
<evidence type="ECO:0000256" key="2">
    <source>
        <dbReference type="ARBA" id="ARBA00023306"/>
    </source>
</evidence>
<organism evidence="5 6">
    <name type="scientific">Morella rubra</name>
    <name type="common">Chinese bayberry</name>
    <dbReference type="NCBI Taxonomy" id="262757"/>
    <lineage>
        <taxon>Eukaryota</taxon>
        <taxon>Viridiplantae</taxon>
        <taxon>Streptophyta</taxon>
        <taxon>Embryophyta</taxon>
        <taxon>Tracheophyta</taxon>
        <taxon>Spermatophyta</taxon>
        <taxon>Magnoliopsida</taxon>
        <taxon>eudicotyledons</taxon>
        <taxon>Gunneridae</taxon>
        <taxon>Pentapetalae</taxon>
        <taxon>rosids</taxon>
        <taxon>fabids</taxon>
        <taxon>Fagales</taxon>
        <taxon>Myricaceae</taxon>
        <taxon>Morella</taxon>
    </lineage>
</organism>
<dbReference type="InterPro" id="IPR045173">
    <property type="entry name" value="Cdt1"/>
</dbReference>
<sequence>MKSLLVLAWSTALPAKMAYTPARLMTSTPELHPPKRCYMSPEDRCASLSNKLIRRPPASRESYPIGKPIINFPYFDPYLACSQKSLHHCILPENLIQSIREKVRKFIEEQNAAISKRRRQMIACLPKLFNKIHLLFQFSRQSVITKEELIHKIIASHFDILDRREVEEQLNLLLELVPEWISRKLAFGGDFLFW</sequence>
<dbReference type="GO" id="GO:0000076">
    <property type="term" value="P:DNA replication checkpoint signaling"/>
    <property type="evidence" value="ECO:0007669"/>
    <property type="project" value="TreeGrafter"/>
</dbReference>
<proteinExistence type="inferred from homology"/>
<feature type="chain" id="PRO_5025358987" evidence="3">
    <location>
        <begin position="19"/>
        <end position="194"/>
    </location>
</feature>
<feature type="signal peptide" evidence="3">
    <location>
        <begin position="1"/>
        <end position="18"/>
    </location>
</feature>
<dbReference type="EMBL" id="RXIC02000023">
    <property type="protein sequence ID" value="KAB1213733.1"/>
    <property type="molecule type" value="Genomic_DNA"/>
</dbReference>
<evidence type="ECO:0000313" key="6">
    <source>
        <dbReference type="Proteomes" id="UP000516437"/>
    </source>
</evidence>
<reference evidence="5 6" key="1">
    <citation type="journal article" date="2019" name="Plant Biotechnol. J.">
        <title>The red bayberry genome and genetic basis of sex determination.</title>
        <authorList>
            <person name="Jia H.M."/>
            <person name="Jia H.J."/>
            <person name="Cai Q.L."/>
            <person name="Wang Y."/>
            <person name="Zhao H.B."/>
            <person name="Yang W.F."/>
            <person name="Wang G.Y."/>
            <person name="Li Y.H."/>
            <person name="Zhan D.L."/>
            <person name="Shen Y.T."/>
            <person name="Niu Q.F."/>
            <person name="Chang L."/>
            <person name="Qiu J."/>
            <person name="Zhao L."/>
            <person name="Xie H.B."/>
            <person name="Fu W.Y."/>
            <person name="Jin J."/>
            <person name="Li X.W."/>
            <person name="Jiao Y."/>
            <person name="Zhou C.C."/>
            <person name="Tu T."/>
            <person name="Chai C.Y."/>
            <person name="Gao J.L."/>
            <person name="Fan L.J."/>
            <person name="van de Weg E."/>
            <person name="Wang J.Y."/>
            <person name="Gao Z.S."/>
        </authorList>
    </citation>
    <scope>NUCLEOTIDE SEQUENCE [LARGE SCALE GENOMIC DNA]</scope>
    <source>
        <tissue evidence="5">Leaves</tissue>
    </source>
</reference>
<protein>
    <submittedName>
        <fullName evidence="5">CDT1-like protein a, chloroplastic</fullName>
    </submittedName>
</protein>
<dbReference type="InterPro" id="IPR038090">
    <property type="entry name" value="Cdt1_C_WH_dom_sf"/>
</dbReference>